<keyword evidence="9" id="KW-1185">Reference proteome</keyword>
<keyword evidence="5 7" id="KW-1133">Transmembrane helix</keyword>
<evidence type="ECO:0000256" key="5">
    <source>
        <dbReference type="ARBA" id="ARBA00022989"/>
    </source>
</evidence>
<dbReference type="Gene3D" id="1.10.1760.20">
    <property type="match status" value="1"/>
</dbReference>
<keyword evidence="4 7" id="KW-0812">Transmembrane</keyword>
<dbReference type="Pfam" id="PF01891">
    <property type="entry name" value="CbiM"/>
    <property type="match status" value="1"/>
</dbReference>
<sequence length="250" mass="26297">MHGPSSGILLKTSRARRVRLGVNMHIEPGIVDGAKIALSYATAAASFGLLGKMALDTVRTDGGGSALILRSLITTALVFCFFEILPHYPVGVSEVHFILGSTLYLVFGAGPAAIGLALGLLLQGALIAPFDLPQYGMNVTTLIVPLFAVSVLAKKMIPANTAYVDVSYKQALALSTVYQGGIVAWVAFWAFYGQGFGAENLSSVGSFGIAYMLVVLGEPLLDLAVLAGAKALAPFAKNPIFYDRLHHRAA</sequence>
<organism evidence="8 9">
    <name type="scientific">Roseibium hamelinense</name>
    <dbReference type="NCBI Taxonomy" id="150831"/>
    <lineage>
        <taxon>Bacteria</taxon>
        <taxon>Pseudomonadati</taxon>
        <taxon>Pseudomonadota</taxon>
        <taxon>Alphaproteobacteria</taxon>
        <taxon>Hyphomicrobiales</taxon>
        <taxon>Stappiaceae</taxon>
        <taxon>Roseibium</taxon>
    </lineage>
</organism>
<dbReference type="InterPro" id="IPR002751">
    <property type="entry name" value="CbiM/NikMN"/>
</dbReference>
<feature type="transmembrane region" description="Helical" evidence="7">
    <location>
        <begin position="134"/>
        <end position="152"/>
    </location>
</feature>
<name>A0A562TA06_9HYPH</name>
<dbReference type="EMBL" id="VLLF01000002">
    <property type="protein sequence ID" value="TWI90435.1"/>
    <property type="molecule type" value="Genomic_DNA"/>
</dbReference>
<comment type="subcellular location">
    <subcellularLocation>
        <location evidence="1">Cell membrane</location>
        <topology evidence="1">Multi-pass membrane protein</topology>
    </subcellularLocation>
</comment>
<proteinExistence type="predicted"/>
<evidence type="ECO:0000313" key="8">
    <source>
        <dbReference type="EMBL" id="TWI90435.1"/>
    </source>
</evidence>
<keyword evidence="2" id="KW-0813">Transport</keyword>
<reference evidence="8 9" key="1">
    <citation type="submission" date="2019-07" db="EMBL/GenBank/DDBJ databases">
        <title>Genomic Encyclopedia of Archaeal and Bacterial Type Strains, Phase II (KMG-II): from individual species to whole genera.</title>
        <authorList>
            <person name="Goeker M."/>
        </authorList>
    </citation>
    <scope>NUCLEOTIDE SEQUENCE [LARGE SCALE GENOMIC DNA]</scope>
    <source>
        <strain evidence="8 9">ATCC BAA-252</strain>
    </source>
</reference>
<evidence type="ECO:0000256" key="7">
    <source>
        <dbReference type="SAM" id="Phobius"/>
    </source>
</evidence>
<evidence type="ECO:0000256" key="2">
    <source>
        <dbReference type="ARBA" id="ARBA00022448"/>
    </source>
</evidence>
<dbReference type="Proteomes" id="UP000320593">
    <property type="component" value="Unassembled WGS sequence"/>
</dbReference>
<evidence type="ECO:0000256" key="4">
    <source>
        <dbReference type="ARBA" id="ARBA00022692"/>
    </source>
</evidence>
<gene>
    <name evidence="8" type="ORF">JM93_01417</name>
</gene>
<evidence type="ECO:0000256" key="6">
    <source>
        <dbReference type="ARBA" id="ARBA00023136"/>
    </source>
</evidence>
<keyword evidence="6 7" id="KW-0472">Membrane</keyword>
<feature type="transmembrane region" description="Helical" evidence="7">
    <location>
        <begin position="97"/>
        <end position="122"/>
    </location>
</feature>
<keyword evidence="3" id="KW-1003">Cell membrane</keyword>
<evidence type="ECO:0000256" key="1">
    <source>
        <dbReference type="ARBA" id="ARBA00004651"/>
    </source>
</evidence>
<dbReference type="GO" id="GO:0005886">
    <property type="term" value="C:plasma membrane"/>
    <property type="evidence" value="ECO:0007669"/>
    <property type="project" value="UniProtKB-SubCell"/>
</dbReference>
<protein>
    <submittedName>
        <fullName evidence="8">Cobalt uptake protein with substrate-specific transmembrane region</fullName>
    </submittedName>
</protein>
<dbReference type="GO" id="GO:0000041">
    <property type="term" value="P:transition metal ion transport"/>
    <property type="evidence" value="ECO:0007669"/>
    <property type="project" value="InterPro"/>
</dbReference>
<evidence type="ECO:0000256" key="3">
    <source>
        <dbReference type="ARBA" id="ARBA00022475"/>
    </source>
</evidence>
<feature type="transmembrane region" description="Helical" evidence="7">
    <location>
        <begin position="204"/>
        <end position="227"/>
    </location>
</feature>
<feature type="transmembrane region" description="Helical" evidence="7">
    <location>
        <begin position="67"/>
        <end position="85"/>
    </location>
</feature>
<comment type="caution">
    <text evidence="8">The sequence shown here is derived from an EMBL/GenBank/DDBJ whole genome shotgun (WGS) entry which is preliminary data.</text>
</comment>
<dbReference type="AlphaFoldDB" id="A0A562TA06"/>
<accession>A0A562TA06</accession>
<evidence type="ECO:0000313" key="9">
    <source>
        <dbReference type="Proteomes" id="UP000320593"/>
    </source>
</evidence>
<feature type="transmembrane region" description="Helical" evidence="7">
    <location>
        <begin position="172"/>
        <end position="192"/>
    </location>
</feature>